<dbReference type="HAMAP" id="MF_00558">
    <property type="entry name" value="Succ_CoA_beta"/>
    <property type="match status" value="1"/>
</dbReference>
<dbReference type="EC" id="6.2.1.5" evidence="6"/>
<keyword evidence="3 6" id="KW-0479">Metal-binding</keyword>
<comment type="similarity">
    <text evidence="6">Belongs to the succinate/malate CoA ligase beta subunit family.</text>
</comment>
<feature type="binding site" evidence="6">
    <location>
        <position position="46"/>
    </location>
    <ligand>
        <name>ATP</name>
        <dbReference type="ChEBI" id="CHEBI:30616"/>
    </ligand>
</feature>
<gene>
    <name evidence="6 9" type="primary">sucC</name>
    <name evidence="9" type="ORF">MECH1_V1_1913</name>
</gene>
<reference evidence="9 10" key="1">
    <citation type="submission" date="2024-04" db="EMBL/GenBank/DDBJ databases">
        <authorList>
            <person name="Cremers G."/>
        </authorList>
    </citation>
    <scope>NUCLEOTIDE SEQUENCE [LARGE SCALE GENOMIC DNA]</scope>
    <source>
        <strain evidence="9">MeCH1-AG</strain>
    </source>
</reference>
<evidence type="ECO:0000256" key="2">
    <source>
        <dbReference type="ARBA" id="ARBA00022598"/>
    </source>
</evidence>
<dbReference type="InterPro" id="IPR011761">
    <property type="entry name" value="ATP-grasp"/>
</dbReference>
<feature type="binding site" evidence="6">
    <location>
        <begin position="53"/>
        <end position="55"/>
    </location>
    <ligand>
        <name>ATP</name>
        <dbReference type="ChEBI" id="CHEBI:30616"/>
    </ligand>
</feature>
<accession>A0ABM9NJB5</accession>
<comment type="catalytic activity">
    <reaction evidence="6">
        <text>succinate + ATP + CoA = succinyl-CoA + ADP + phosphate</text>
        <dbReference type="Rhea" id="RHEA:17661"/>
        <dbReference type="ChEBI" id="CHEBI:30031"/>
        <dbReference type="ChEBI" id="CHEBI:30616"/>
        <dbReference type="ChEBI" id="CHEBI:43474"/>
        <dbReference type="ChEBI" id="CHEBI:57287"/>
        <dbReference type="ChEBI" id="CHEBI:57292"/>
        <dbReference type="ChEBI" id="CHEBI:456216"/>
        <dbReference type="EC" id="6.2.1.5"/>
    </reaction>
</comment>
<dbReference type="Proteomes" id="UP001497493">
    <property type="component" value="Chromosome"/>
</dbReference>
<keyword evidence="10" id="KW-1185">Reference proteome</keyword>
<evidence type="ECO:0000313" key="9">
    <source>
        <dbReference type="EMBL" id="CAL1240689.1"/>
    </source>
</evidence>
<proteinExistence type="inferred from homology"/>
<feature type="binding site" evidence="6">
    <location>
        <position position="267"/>
    </location>
    <ligand>
        <name>substrate</name>
        <note>ligand shared with subunit alpha</note>
    </ligand>
</feature>
<dbReference type="EMBL" id="OZ026884">
    <property type="protein sequence ID" value="CAL1240689.1"/>
    <property type="molecule type" value="Genomic_DNA"/>
</dbReference>
<dbReference type="PROSITE" id="PS01217">
    <property type="entry name" value="SUCCINYL_COA_LIG_3"/>
    <property type="match status" value="1"/>
</dbReference>
<dbReference type="Gene3D" id="3.30.1490.20">
    <property type="entry name" value="ATP-grasp fold, A domain"/>
    <property type="match status" value="1"/>
</dbReference>
<dbReference type="SUPFAM" id="SSF52210">
    <property type="entry name" value="Succinyl-CoA synthetase domains"/>
    <property type="match status" value="1"/>
</dbReference>
<keyword evidence="5 6" id="KW-0460">Magnesium</keyword>
<comment type="catalytic activity">
    <reaction evidence="6">
        <text>GTP + succinate + CoA = succinyl-CoA + GDP + phosphate</text>
        <dbReference type="Rhea" id="RHEA:22120"/>
        <dbReference type="ChEBI" id="CHEBI:30031"/>
        <dbReference type="ChEBI" id="CHEBI:37565"/>
        <dbReference type="ChEBI" id="CHEBI:43474"/>
        <dbReference type="ChEBI" id="CHEBI:57287"/>
        <dbReference type="ChEBI" id="CHEBI:57292"/>
        <dbReference type="ChEBI" id="CHEBI:58189"/>
    </reaction>
</comment>
<keyword evidence="6 7" id="KW-0067">ATP-binding</keyword>
<comment type="cofactor">
    <cofactor evidence="6">
        <name>Mg(2+)</name>
        <dbReference type="ChEBI" id="CHEBI:18420"/>
    </cofactor>
    <text evidence="6">Binds 1 Mg(2+) ion per subunit.</text>
</comment>
<sequence>MNIHEYQAKELLKSYGVPVPAGGIAYSDTQAAQIAEQLGGERWVVKAQIHAGGRGKAGGVRVVGSVDEVRAAADRLIGTRLVTHQTGPEGTLVKRVWVEQASHVHREYYLGFAIDRTTQRITLIASGEGGMDIEDVHRASPDKIIKETIDPAIGLLDFQCRKVAARIGLNGKLMAQAVRLIKGVYRCFRDRDALVAEINPLAVVDGGGEHKLMALDAKLSFDDNALYRQPQINEMRDLDEEDPKEVEASGHGLNYIALDGNIGCIVNGAGLAMATMDAITLHGARPANFLDVGGGASPQKVENACRIVLEDPNVKAILVNIFAGINRCDWVATGLIQAVKNLRIAAPMVVRLAGTNVQEGRLLLEQSGLAFITAANLDDAAAKAVAALEP</sequence>
<dbReference type="InterPro" id="IPR017866">
    <property type="entry name" value="Succ-CoA_synthase_bsu_CS"/>
</dbReference>
<dbReference type="InterPro" id="IPR016102">
    <property type="entry name" value="Succinyl-CoA_synth-like"/>
</dbReference>
<dbReference type="PANTHER" id="PTHR11815">
    <property type="entry name" value="SUCCINYL-COA SYNTHETASE BETA CHAIN"/>
    <property type="match status" value="1"/>
</dbReference>
<evidence type="ECO:0000313" key="10">
    <source>
        <dbReference type="Proteomes" id="UP001497493"/>
    </source>
</evidence>
<dbReference type="NCBIfam" id="NF001913">
    <property type="entry name" value="PRK00696.1"/>
    <property type="match status" value="1"/>
</dbReference>
<comment type="pathway">
    <text evidence="6">Carbohydrate metabolism; tricarboxylic acid cycle; succinate from succinyl-CoA (ligase route): step 1/1.</text>
</comment>
<dbReference type="InterPro" id="IPR013650">
    <property type="entry name" value="ATP-grasp_succ-CoA_synth-type"/>
</dbReference>
<keyword evidence="1 6" id="KW-0816">Tricarboxylic acid cycle</keyword>
<dbReference type="PIRSF" id="PIRSF001554">
    <property type="entry name" value="SucCS_beta"/>
    <property type="match status" value="1"/>
</dbReference>
<dbReference type="InterPro" id="IPR005809">
    <property type="entry name" value="Succ_CoA_ligase-like_bsu"/>
</dbReference>
<dbReference type="PROSITE" id="PS50975">
    <property type="entry name" value="ATP_GRASP"/>
    <property type="match status" value="1"/>
</dbReference>
<evidence type="ECO:0000256" key="5">
    <source>
        <dbReference type="ARBA" id="ARBA00022842"/>
    </source>
</evidence>
<feature type="binding site" evidence="6">
    <location>
        <position position="102"/>
    </location>
    <ligand>
        <name>ATP</name>
        <dbReference type="ChEBI" id="CHEBI:30616"/>
    </ligand>
</feature>
<evidence type="ECO:0000256" key="7">
    <source>
        <dbReference type="PROSITE-ProRule" id="PRU00409"/>
    </source>
</evidence>
<protein>
    <recommendedName>
        <fullName evidence="6">Succinate--CoA ligase [ADP-forming] subunit beta</fullName>
        <ecNumber evidence="6">6.2.1.5</ecNumber>
    </recommendedName>
    <alternativeName>
        <fullName evidence="6">Succinyl-CoA synthetase subunit beta</fullName>
        <shortName evidence="6">SCS-beta</shortName>
    </alternativeName>
</protein>
<evidence type="ECO:0000256" key="3">
    <source>
        <dbReference type="ARBA" id="ARBA00022723"/>
    </source>
</evidence>
<evidence type="ECO:0000256" key="4">
    <source>
        <dbReference type="ARBA" id="ARBA00022741"/>
    </source>
</evidence>
<dbReference type="RefSeq" id="WP_348757267.1">
    <property type="nucleotide sequence ID" value="NZ_OZ026884.1"/>
</dbReference>
<feature type="binding site" evidence="6">
    <location>
        <position position="199"/>
    </location>
    <ligand>
        <name>Mg(2+)</name>
        <dbReference type="ChEBI" id="CHEBI:18420"/>
    </ligand>
</feature>
<keyword evidence="2 6" id="KW-0436">Ligase</keyword>
<dbReference type="GO" id="GO:0004775">
    <property type="term" value="F:succinate-CoA ligase (ADP-forming) activity"/>
    <property type="evidence" value="ECO:0007669"/>
    <property type="project" value="UniProtKB-EC"/>
</dbReference>
<organism evidence="9 10">
    <name type="scientific">Candidatus Methylocalor cossyra</name>
    <dbReference type="NCBI Taxonomy" id="3108543"/>
    <lineage>
        <taxon>Bacteria</taxon>
        <taxon>Pseudomonadati</taxon>
        <taxon>Pseudomonadota</taxon>
        <taxon>Gammaproteobacteria</taxon>
        <taxon>Methylococcales</taxon>
        <taxon>Methylococcaceae</taxon>
        <taxon>Candidatus Methylocalor</taxon>
    </lineage>
</organism>
<evidence type="ECO:0000256" key="6">
    <source>
        <dbReference type="HAMAP-Rule" id="MF_00558"/>
    </source>
</evidence>
<dbReference type="InterPro" id="IPR013815">
    <property type="entry name" value="ATP_grasp_subdomain_1"/>
</dbReference>
<evidence type="ECO:0000256" key="1">
    <source>
        <dbReference type="ARBA" id="ARBA00022532"/>
    </source>
</evidence>
<evidence type="ECO:0000259" key="8">
    <source>
        <dbReference type="PROSITE" id="PS50975"/>
    </source>
</evidence>
<dbReference type="Gene3D" id="3.30.470.20">
    <property type="entry name" value="ATP-grasp fold, B domain"/>
    <property type="match status" value="1"/>
</dbReference>
<dbReference type="Pfam" id="PF08442">
    <property type="entry name" value="ATP-grasp_2"/>
    <property type="match status" value="1"/>
</dbReference>
<dbReference type="Pfam" id="PF00549">
    <property type="entry name" value="Ligase_CoA"/>
    <property type="match status" value="1"/>
</dbReference>
<feature type="binding site" evidence="6">
    <location>
        <position position="107"/>
    </location>
    <ligand>
        <name>ATP</name>
        <dbReference type="ChEBI" id="CHEBI:30616"/>
    </ligand>
</feature>
<dbReference type="SUPFAM" id="SSF56059">
    <property type="entry name" value="Glutathione synthetase ATP-binding domain-like"/>
    <property type="match status" value="1"/>
</dbReference>
<feature type="domain" description="ATP-grasp" evidence="8">
    <location>
        <begin position="9"/>
        <end position="55"/>
    </location>
</feature>
<name>A0ABM9NJB5_9GAMM</name>
<comment type="function">
    <text evidence="6">Succinyl-CoA synthetase functions in the citric acid cycle (TCA), coupling the hydrolysis of succinyl-CoA to the synthesis of either ATP or GTP and thus represents the only step of substrate-level phosphorylation in the TCA. The beta subunit provides nucleotide specificity of the enzyme and binds the substrate succinate, while the binding sites for coenzyme A and phosphate are found in the alpha subunit.</text>
</comment>
<dbReference type="InterPro" id="IPR005811">
    <property type="entry name" value="SUCC_ACL_C"/>
</dbReference>
<comment type="caution">
    <text evidence="6">Lacks conserved residue(s) required for the propagation of feature annotation.</text>
</comment>
<keyword evidence="4 6" id="KW-0547">Nucleotide-binding</keyword>
<dbReference type="Gene3D" id="3.40.50.261">
    <property type="entry name" value="Succinyl-CoA synthetase domains"/>
    <property type="match status" value="1"/>
</dbReference>
<feature type="binding site" evidence="6">
    <location>
        <position position="99"/>
    </location>
    <ligand>
        <name>ATP</name>
        <dbReference type="ChEBI" id="CHEBI:30616"/>
    </ligand>
</feature>
<dbReference type="PANTHER" id="PTHR11815:SF10">
    <property type="entry name" value="SUCCINATE--COA LIGASE [GDP-FORMING] SUBUNIT BETA, MITOCHONDRIAL"/>
    <property type="match status" value="1"/>
</dbReference>
<feature type="binding site" evidence="6">
    <location>
        <position position="216"/>
    </location>
    <ligand>
        <name>Mg(2+)</name>
        <dbReference type="ChEBI" id="CHEBI:18420"/>
    </ligand>
</feature>
<dbReference type="NCBIfam" id="TIGR01016">
    <property type="entry name" value="sucCoAbeta"/>
    <property type="match status" value="1"/>
</dbReference>
<comment type="subunit">
    <text evidence="6">Heterotetramer of two alpha and two beta subunits.</text>
</comment>